<dbReference type="PANTHER" id="PTHR33514">
    <property type="entry name" value="PROTEIN ABCI12, CHLOROPLASTIC"/>
    <property type="match status" value="1"/>
</dbReference>
<dbReference type="Pfam" id="PF02361">
    <property type="entry name" value="CbiQ"/>
    <property type="match status" value="1"/>
</dbReference>
<keyword evidence="5 9" id="KW-1003">Cell membrane</keyword>
<dbReference type="CDD" id="cd16914">
    <property type="entry name" value="EcfT"/>
    <property type="match status" value="1"/>
</dbReference>
<evidence type="ECO:0000313" key="11">
    <source>
        <dbReference type="Proteomes" id="UP000267794"/>
    </source>
</evidence>
<dbReference type="HAMAP" id="MF_01461">
    <property type="entry name" value="EcfT"/>
    <property type="match status" value="1"/>
</dbReference>
<evidence type="ECO:0000256" key="3">
    <source>
        <dbReference type="ARBA" id="ARBA00014042"/>
    </source>
</evidence>
<dbReference type="InterPro" id="IPR003339">
    <property type="entry name" value="ABC/ECF_trnsptr_transmembrane"/>
</dbReference>
<dbReference type="GO" id="GO:0005886">
    <property type="term" value="C:plasma membrane"/>
    <property type="evidence" value="ECO:0007669"/>
    <property type="project" value="UniProtKB-SubCell"/>
</dbReference>
<comment type="function">
    <text evidence="9">Transmembrane (T) component of an energy-coupling factor (ECF) ABC-transporter complex. Unlike classic ABC transporters this ECF transporter provides the energy necessary to transport a number of different substrates.</text>
</comment>
<sequence length="271" mass="30787">MCRGSLMSKIIIGRYIPGDSLVYKMDPRGKLLITILFIWAIFLANNPITYAIITFFCFLAIIATGLKARVFWNGVKPLIGLIFFTSLLQLFFMTGGHVFWHWWIFSISSYGVENAIYIFIRFTLIILISTVMTVTTMPLEIADAMEWLLKPLKIFKVPVDEIALVISIALRFVPTLFDETLKIMNAQRSRGADFNDGGLIKRAKAIAPILVPLFIHSLETAIDLSTAMESRGYRGSAGRTKYRVLNWSKYDLISLAYFILLVGLLLIFRTH</sequence>
<comment type="subunit">
    <text evidence="9">Forms a stable energy-coupling factor (ECF) transporter complex composed of 2 membrane-embedded substrate-binding proteins (S component), 2 ATP-binding proteins (A component) and 2 transmembrane proteins (T component).</text>
</comment>
<organism evidence="10 11">
    <name type="scientific">Lactobacillus helveticus</name>
    <name type="common">Lactobacillus suntoryeus</name>
    <dbReference type="NCBI Taxonomy" id="1587"/>
    <lineage>
        <taxon>Bacteria</taxon>
        <taxon>Bacillati</taxon>
        <taxon>Bacillota</taxon>
        <taxon>Bacilli</taxon>
        <taxon>Lactobacillales</taxon>
        <taxon>Lactobacillaceae</taxon>
        <taxon>Lactobacillus</taxon>
    </lineage>
</organism>
<evidence type="ECO:0000256" key="1">
    <source>
        <dbReference type="ARBA" id="ARBA00004651"/>
    </source>
</evidence>
<evidence type="ECO:0000256" key="8">
    <source>
        <dbReference type="ARBA" id="ARBA00023136"/>
    </source>
</evidence>
<feature type="transmembrane region" description="Helical" evidence="9">
    <location>
        <begin position="115"/>
        <end position="136"/>
    </location>
</feature>
<protein>
    <recommendedName>
        <fullName evidence="3 9">Energy-coupling factor transporter transmembrane protein EcfT</fullName>
        <shortName evidence="9">ECF transporter T component EcfT</shortName>
    </recommendedName>
</protein>
<dbReference type="EMBL" id="CP017982">
    <property type="protein sequence ID" value="AYE60859.1"/>
    <property type="molecule type" value="Genomic_DNA"/>
</dbReference>
<dbReference type="PANTHER" id="PTHR33514:SF13">
    <property type="entry name" value="PROTEIN ABCI12, CHLOROPLASTIC"/>
    <property type="match status" value="1"/>
</dbReference>
<keyword evidence="6 9" id="KW-0812">Transmembrane</keyword>
<dbReference type="InterPro" id="IPR024919">
    <property type="entry name" value="EcfT"/>
</dbReference>
<evidence type="ECO:0000256" key="2">
    <source>
        <dbReference type="ARBA" id="ARBA00005660"/>
    </source>
</evidence>
<name>A0A386RCS8_LACHE</name>
<comment type="similarity">
    <text evidence="2 9">Belongs to the energy-coupling factor EcfT family.</text>
</comment>
<keyword evidence="7 9" id="KW-1133">Transmembrane helix</keyword>
<dbReference type="GO" id="GO:0022857">
    <property type="term" value="F:transmembrane transporter activity"/>
    <property type="evidence" value="ECO:0007669"/>
    <property type="project" value="UniProtKB-UniRule"/>
</dbReference>
<accession>A0A386RCS8</accession>
<proteinExistence type="inferred from homology"/>
<feature type="transmembrane region" description="Helical" evidence="9">
    <location>
        <begin position="21"/>
        <end position="42"/>
    </location>
</feature>
<evidence type="ECO:0000256" key="9">
    <source>
        <dbReference type="HAMAP-Rule" id="MF_01461"/>
    </source>
</evidence>
<feature type="transmembrane region" description="Helical" evidence="9">
    <location>
        <begin position="78"/>
        <end position="103"/>
    </location>
</feature>
<keyword evidence="4 9" id="KW-0813">Transport</keyword>
<evidence type="ECO:0000256" key="7">
    <source>
        <dbReference type="ARBA" id="ARBA00022989"/>
    </source>
</evidence>
<feature type="transmembrane region" description="Helical" evidence="9">
    <location>
        <begin position="250"/>
        <end position="268"/>
    </location>
</feature>
<comment type="subcellular location">
    <subcellularLocation>
        <location evidence="1 9">Cell membrane</location>
        <topology evidence="1 9">Multi-pass membrane protein</topology>
    </subcellularLocation>
</comment>
<dbReference type="AlphaFoldDB" id="A0A386RCS8"/>
<gene>
    <name evidence="9" type="primary">ecfT</name>
    <name evidence="10" type="ORF">BC335_0318</name>
</gene>
<dbReference type="Proteomes" id="UP000267794">
    <property type="component" value="Chromosome"/>
</dbReference>
<evidence type="ECO:0000313" key="10">
    <source>
        <dbReference type="EMBL" id="AYE60859.1"/>
    </source>
</evidence>
<reference evidence="10 11" key="1">
    <citation type="submission" date="2016-10" db="EMBL/GenBank/DDBJ databases">
        <title>Complete genomic sequencing of Lactobacillus helveticus LH99 and comparative genome analysis.</title>
        <authorList>
            <person name="Li N."/>
            <person name="You C."/>
            <person name="Liu Z."/>
        </authorList>
    </citation>
    <scope>NUCLEOTIDE SEQUENCE [LARGE SCALE GENOMIC DNA]</scope>
    <source>
        <strain evidence="10 11">LH99</strain>
    </source>
</reference>
<evidence type="ECO:0000256" key="4">
    <source>
        <dbReference type="ARBA" id="ARBA00022448"/>
    </source>
</evidence>
<evidence type="ECO:0000256" key="5">
    <source>
        <dbReference type="ARBA" id="ARBA00022475"/>
    </source>
</evidence>
<evidence type="ECO:0000256" key="6">
    <source>
        <dbReference type="ARBA" id="ARBA00022692"/>
    </source>
</evidence>
<keyword evidence="8 9" id="KW-0472">Membrane</keyword>